<proteinExistence type="inferred from homology"/>
<keyword evidence="9" id="KW-1185">Reference proteome</keyword>
<organism evidence="8 9">
    <name type="scientific">Malassezia cuniculi</name>
    <dbReference type="NCBI Taxonomy" id="948313"/>
    <lineage>
        <taxon>Eukaryota</taxon>
        <taxon>Fungi</taxon>
        <taxon>Dikarya</taxon>
        <taxon>Basidiomycota</taxon>
        <taxon>Ustilaginomycotina</taxon>
        <taxon>Malasseziomycetes</taxon>
        <taxon>Malasseziales</taxon>
        <taxon>Malasseziaceae</taxon>
        <taxon>Malassezia</taxon>
    </lineage>
</organism>
<dbReference type="Proteomes" id="UP001219933">
    <property type="component" value="Chromosome 1"/>
</dbReference>
<name>A0AAF0J502_9BASI</name>
<comment type="function">
    <text evidence="7">Lyase that catalyzes the C1-decarboxylation of 4-hydroxy-3-methoxy-5-(all-trans-polyprenyl)benzoic acid into 2-methoxy-6-(all-trans-polyprenyl)phenol during ubiquinone biosynthesis.</text>
</comment>
<comment type="pathway">
    <text evidence="7">Cofactor biosynthesis; ubiquinone biosynthesis.</text>
</comment>
<keyword evidence="2 7" id="KW-0999">Mitochondrion inner membrane</keyword>
<feature type="binding site" evidence="7">
    <location>
        <position position="176"/>
    </location>
    <ligand>
        <name>Zn(2+)</name>
        <dbReference type="ChEBI" id="CHEBI:29105"/>
    </ligand>
</feature>
<evidence type="ECO:0000256" key="7">
    <source>
        <dbReference type="HAMAP-Rule" id="MF_03111"/>
    </source>
</evidence>
<evidence type="ECO:0000256" key="4">
    <source>
        <dbReference type="ARBA" id="ARBA00023136"/>
    </source>
</evidence>
<protein>
    <recommendedName>
        <fullName evidence="6">4-hydroxy-3-methoxy-5-polyprenylbenzoate decarboxylase</fullName>
    </recommendedName>
</protein>
<sequence>MRHTLRRLAAQGAKAAAVPRRANVNPHAHAEHEMPGYHVPTSFGTRALLTAGSALGLLLTPSRGDLLTVLTQTSSMPVIARLLEQMRSTHEGRRLLITRPSLNSATVDLDELKSLPDGTFGREWVSWLAANHVGPDGRCDAHYMPNLETRYVIQRYRETHDFYHVLLGMPTSTLGETVVKYFELAHMHLPVAGLSAVGGSLRILNDDLRRGSPVETNQLSELAQWAWRLGRNVRVPLIALEWERRMSQPLDELREELGISEPAPVVLDTAHPRVGTPWS</sequence>
<dbReference type="InterPro" id="IPR007715">
    <property type="entry name" value="Coq4"/>
</dbReference>
<dbReference type="GO" id="GO:0008270">
    <property type="term" value="F:zinc ion binding"/>
    <property type="evidence" value="ECO:0007669"/>
    <property type="project" value="UniProtKB-UniRule"/>
</dbReference>
<gene>
    <name evidence="7 8" type="primary">COQ4</name>
    <name evidence="8" type="ORF">MCUN1_000368</name>
</gene>
<dbReference type="InterPro" id="IPR027540">
    <property type="entry name" value="Coq4_euk"/>
</dbReference>
<keyword evidence="7" id="KW-0862">Zinc</keyword>
<accession>A0AAF0J502</accession>
<comment type="similarity">
    <text evidence="7">Belongs to the COQ4 family.</text>
</comment>
<keyword evidence="7" id="KW-0479">Metal-binding</keyword>
<dbReference type="GO" id="GO:0120539">
    <property type="term" value="F:4-hydroxy-3-methoxy-5-polyprenylbenzoate decarboxylase activity"/>
    <property type="evidence" value="ECO:0007669"/>
    <property type="project" value="UniProtKB-EC"/>
</dbReference>
<evidence type="ECO:0000256" key="6">
    <source>
        <dbReference type="ARBA" id="ARBA00081568"/>
    </source>
</evidence>
<keyword evidence="8" id="KW-0830">Ubiquinone</keyword>
<keyword evidence="3 7" id="KW-0496">Mitochondrion</keyword>
<keyword evidence="5 7" id="KW-0456">Lyase</keyword>
<evidence type="ECO:0000256" key="5">
    <source>
        <dbReference type="ARBA" id="ARBA00023239"/>
    </source>
</evidence>
<feature type="binding site" evidence="7">
    <location>
        <position position="160"/>
    </location>
    <ligand>
        <name>Zn(2+)</name>
        <dbReference type="ChEBI" id="CHEBI:29105"/>
    </ligand>
</feature>
<comment type="subunit">
    <text evidence="7">Component of a multi-subunit COQ enzyme complex, composed of at least COQ3, COQ4, COQ5, COQ6, COQ7 and COQ9.</text>
</comment>
<evidence type="ECO:0000256" key="3">
    <source>
        <dbReference type="ARBA" id="ARBA00023128"/>
    </source>
</evidence>
<comment type="catalytic activity">
    <reaction evidence="7">
        <text>a 4-hydroxy-3-methoxy-5-(all-trans-polyprenyl)benzoate + H(+) = a 2-methoxy-6-(all-trans-polyprenyl)phenol + CO2</text>
        <dbReference type="Rhea" id="RHEA:81179"/>
        <dbReference type="Rhea" id="RHEA-COMP:9551"/>
        <dbReference type="Rhea" id="RHEA-COMP:10931"/>
        <dbReference type="ChEBI" id="CHEBI:15378"/>
        <dbReference type="ChEBI" id="CHEBI:16526"/>
        <dbReference type="ChEBI" id="CHEBI:62731"/>
        <dbReference type="ChEBI" id="CHEBI:84443"/>
        <dbReference type="EC" id="4.1.1.130"/>
    </reaction>
</comment>
<keyword evidence="1 7" id="KW-0831">Ubiquinone biosynthesis</keyword>
<feature type="binding site" evidence="7">
    <location>
        <position position="164"/>
    </location>
    <ligand>
        <name>Zn(2+)</name>
        <dbReference type="ChEBI" id="CHEBI:29105"/>
    </ligand>
</feature>
<dbReference type="Pfam" id="PF05019">
    <property type="entry name" value="Coq4"/>
    <property type="match status" value="1"/>
</dbReference>
<keyword evidence="4 7" id="KW-0472">Membrane</keyword>
<evidence type="ECO:0000256" key="2">
    <source>
        <dbReference type="ARBA" id="ARBA00022792"/>
    </source>
</evidence>
<evidence type="ECO:0000256" key="1">
    <source>
        <dbReference type="ARBA" id="ARBA00022688"/>
    </source>
</evidence>
<dbReference type="GO" id="GO:0031314">
    <property type="term" value="C:extrinsic component of mitochondrial inner membrane"/>
    <property type="evidence" value="ECO:0007669"/>
    <property type="project" value="UniProtKB-UniRule"/>
</dbReference>
<dbReference type="AlphaFoldDB" id="A0AAF0J502"/>
<evidence type="ECO:0000313" key="9">
    <source>
        <dbReference type="Proteomes" id="UP001219933"/>
    </source>
</evidence>
<evidence type="ECO:0000313" key="8">
    <source>
        <dbReference type="EMBL" id="WFD33555.1"/>
    </source>
</evidence>
<reference evidence="8" key="1">
    <citation type="submission" date="2023-03" db="EMBL/GenBank/DDBJ databases">
        <title>Mating type loci evolution in Malassezia.</title>
        <authorList>
            <person name="Coelho M.A."/>
        </authorList>
    </citation>
    <scope>NUCLEOTIDE SEQUENCE</scope>
    <source>
        <strain evidence="8">CBS 11721</strain>
    </source>
</reference>
<comment type="subcellular location">
    <subcellularLocation>
        <location evidence="7">Mitochondrion inner membrane</location>
        <topology evidence="7">Peripheral membrane protein</topology>
        <orientation evidence="7">Matrix side</orientation>
    </subcellularLocation>
</comment>
<feature type="binding site" evidence="7">
    <location>
        <position position="161"/>
    </location>
    <ligand>
        <name>Zn(2+)</name>
        <dbReference type="ChEBI" id="CHEBI:29105"/>
    </ligand>
</feature>
<dbReference type="HAMAP" id="MF_03111">
    <property type="entry name" value="Coq4"/>
    <property type="match status" value="1"/>
</dbReference>
<dbReference type="PANTHER" id="PTHR12922">
    <property type="entry name" value="UBIQUINONE BIOSYNTHESIS PROTEIN"/>
    <property type="match status" value="1"/>
</dbReference>
<comment type="cofactor">
    <cofactor evidence="7">
        <name>Zn(2+)</name>
        <dbReference type="ChEBI" id="CHEBI:29105"/>
    </cofactor>
</comment>
<dbReference type="PANTHER" id="PTHR12922:SF7">
    <property type="entry name" value="UBIQUINONE BIOSYNTHESIS PROTEIN COQ4 HOMOLOG, MITOCHONDRIAL"/>
    <property type="match status" value="1"/>
</dbReference>
<dbReference type="EMBL" id="CP119877">
    <property type="protein sequence ID" value="WFD33555.1"/>
    <property type="molecule type" value="Genomic_DNA"/>
</dbReference>